<sequence>MWYYGKSSSNPNPGLDSIGLAVSSNGVHWERGVGQVQSSQDVGAVINCGKDWWAFDTQSIRPSEVVVMSSSKVRASSAVYWLYYTGYSAEEADNISNQSQEINLENPKRFLLDGLISDKNGGIGKIFKSLPGLAISQDGRHWARIEGEHHSGALFDVGLQGEWDSSFIAAPHVVFHESGDLRMYYHSFDLEMGNYSIGMARSRDGIKWVKLGKIIGGGRSGYFDELGAMNPCVVRNRKDGEYLMAYEGVGGDGGRSIGLAVSPDGLKDWTRLKDDDVVLKASEDCGWDNKGLDLHVWFRWMGKKMSGGCIIEVLGLREGLGLEWQFHKVVMLQSLRDAQDFICNIYVHCHICVTINVGSDGINCLLIWVCVQI</sequence>
<dbReference type="Gene3D" id="2.115.10.20">
    <property type="entry name" value="Glycosyl hydrolase domain, family 43"/>
    <property type="match status" value="2"/>
</dbReference>
<gene>
    <name evidence="1" type="ORF">Pyn_39827</name>
</gene>
<dbReference type="OrthoDB" id="3510at2759"/>
<organism evidence="1 2">
    <name type="scientific">Prunus yedoensis var. nudiflora</name>
    <dbReference type="NCBI Taxonomy" id="2094558"/>
    <lineage>
        <taxon>Eukaryota</taxon>
        <taxon>Viridiplantae</taxon>
        <taxon>Streptophyta</taxon>
        <taxon>Embryophyta</taxon>
        <taxon>Tracheophyta</taxon>
        <taxon>Spermatophyta</taxon>
        <taxon>Magnoliopsida</taxon>
        <taxon>eudicotyledons</taxon>
        <taxon>Gunneridae</taxon>
        <taxon>Pentapetalae</taxon>
        <taxon>rosids</taxon>
        <taxon>fabids</taxon>
        <taxon>Rosales</taxon>
        <taxon>Rosaceae</taxon>
        <taxon>Amygdaloideae</taxon>
        <taxon>Amygdaleae</taxon>
        <taxon>Prunus</taxon>
    </lineage>
</organism>
<name>A0A314UCT6_PRUYE</name>
<dbReference type="PANTHER" id="PTHR35279:SF1">
    <property type="entry name" value="ARABINANASE_LEVANSUCRASE_INVERTASE"/>
    <property type="match status" value="1"/>
</dbReference>
<protein>
    <recommendedName>
        <fullName evidence="3">Glycosyl hydrolase family 32 N-terminal domain-containing protein</fullName>
    </recommendedName>
</protein>
<keyword evidence="2" id="KW-1185">Reference proteome</keyword>
<dbReference type="Proteomes" id="UP000250321">
    <property type="component" value="Unassembled WGS sequence"/>
</dbReference>
<dbReference type="InterPro" id="IPR023296">
    <property type="entry name" value="Glyco_hydro_beta-prop_sf"/>
</dbReference>
<comment type="caution">
    <text evidence="1">The sequence shown here is derived from an EMBL/GenBank/DDBJ whole genome shotgun (WGS) entry which is preliminary data.</text>
</comment>
<evidence type="ECO:0000313" key="1">
    <source>
        <dbReference type="EMBL" id="PQM35305.1"/>
    </source>
</evidence>
<dbReference type="PANTHER" id="PTHR35279">
    <property type="match status" value="1"/>
</dbReference>
<accession>A0A314UCT6</accession>
<evidence type="ECO:0008006" key="3">
    <source>
        <dbReference type="Google" id="ProtNLM"/>
    </source>
</evidence>
<dbReference type="AlphaFoldDB" id="A0A314UCT6"/>
<proteinExistence type="predicted"/>
<reference evidence="1 2" key="1">
    <citation type="submission" date="2018-02" db="EMBL/GenBank/DDBJ databases">
        <title>Draft genome of wild Prunus yedoensis var. nudiflora.</title>
        <authorList>
            <person name="Baek S."/>
            <person name="Kim J.-H."/>
            <person name="Choi K."/>
            <person name="Kim G.-B."/>
            <person name="Cho A."/>
            <person name="Jang H."/>
            <person name="Shin C.-H."/>
            <person name="Yu H.-J."/>
            <person name="Mun J.-H."/>
        </authorList>
    </citation>
    <scope>NUCLEOTIDE SEQUENCE [LARGE SCALE GENOMIC DNA]</scope>
    <source>
        <strain evidence="2">cv. Jeju island</strain>
        <tissue evidence="1">Leaf</tissue>
    </source>
</reference>
<dbReference type="SUPFAM" id="SSF75005">
    <property type="entry name" value="Arabinanase/levansucrase/invertase"/>
    <property type="match status" value="2"/>
</dbReference>
<evidence type="ECO:0000313" key="2">
    <source>
        <dbReference type="Proteomes" id="UP000250321"/>
    </source>
</evidence>
<dbReference type="EMBL" id="PJQY01003693">
    <property type="protein sequence ID" value="PQM35305.1"/>
    <property type="molecule type" value="Genomic_DNA"/>
</dbReference>
<dbReference type="STRING" id="2094558.A0A314UCT6"/>